<dbReference type="Proteomes" id="UP000581087">
    <property type="component" value="Unassembled WGS sequence"/>
</dbReference>
<dbReference type="EMBL" id="JACCBI010000001">
    <property type="protein sequence ID" value="NYD65904.1"/>
    <property type="molecule type" value="Genomic_DNA"/>
</dbReference>
<evidence type="ECO:0000313" key="4">
    <source>
        <dbReference type="Proteomes" id="UP000292686"/>
    </source>
</evidence>
<keyword evidence="4" id="KW-1185">Reference proteome</keyword>
<reference evidence="2 5" key="2">
    <citation type="submission" date="2020-07" db="EMBL/GenBank/DDBJ databases">
        <title>Sequencing the genomes of 1000 actinobacteria strains.</title>
        <authorList>
            <person name="Klenk H.-P."/>
        </authorList>
    </citation>
    <scope>NUCLEOTIDE SEQUENCE [LARGE SCALE GENOMIC DNA]</scope>
    <source>
        <strain evidence="2 5">DSM 23870</strain>
    </source>
</reference>
<dbReference type="OrthoDB" id="3236524at2"/>
<comment type="caution">
    <text evidence="3">The sequence shown here is derived from an EMBL/GenBank/DDBJ whole genome shotgun (WGS) entry which is preliminary data.</text>
</comment>
<evidence type="ECO:0000313" key="2">
    <source>
        <dbReference type="EMBL" id="NYD65904.1"/>
    </source>
</evidence>
<dbReference type="Gene3D" id="3.90.1150.200">
    <property type="match status" value="1"/>
</dbReference>
<protein>
    <submittedName>
        <fullName evidence="3">DUF1801 domain-containing protein</fullName>
    </submittedName>
    <submittedName>
        <fullName evidence="2">Uncharacterized protein YdhG (YjbR/CyaY superfamily)</fullName>
    </submittedName>
</protein>
<dbReference type="AlphaFoldDB" id="A0A4Q2M2R5"/>
<evidence type="ECO:0000313" key="5">
    <source>
        <dbReference type="Proteomes" id="UP000581087"/>
    </source>
</evidence>
<name>A0A4Q2M2R5_9MICO</name>
<dbReference type="Proteomes" id="UP000292686">
    <property type="component" value="Unassembled WGS sequence"/>
</dbReference>
<dbReference type="SUPFAM" id="SSF159888">
    <property type="entry name" value="YdhG-like"/>
    <property type="match status" value="1"/>
</dbReference>
<evidence type="ECO:0000259" key="1">
    <source>
        <dbReference type="Pfam" id="PF08818"/>
    </source>
</evidence>
<gene>
    <name evidence="2" type="ORF">BJ972_000423</name>
    <name evidence="3" type="ORF">ESP50_10805</name>
</gene>
<evidence type="ECO:0000313" key="3">
    <source>
        <dbReference type="EMBL" id="RXZ86244.1"/>
    </source>
</evidence>
<sequence>MASTPTTIDEYIAGFPDDVQQILAQIRQTLHEVIPDADEKVRYGMPALMLGGRYAVHFAAWKKHVGLYPIPVFDHELESEVTPFRSGTDSVNFPYSRPIPFDLIRRIGAGIEKARRGRDAADD</sequence>
<reference evidence="3 4" key="1">
    <citation type="submission" date="2019-01" db="EMBL/GenBank/DDBJ databases">
        <title>Agromyces.</title>
        <authorList>
            <person name="Li J."/>
        </authorList>
    </citation>
    <scope>NUCLEOTIDE SEQUENCE [LARGE SCALE GENOMIC DNA]</scope>
    <source>
        <strain evidence="3 4">DSM 23870</strain>
    </source>
</reference>
<dbReference type="Pfam" id="PF08818">
    <property type="entry name" value="DUF1801"/>
    <property type="match status" value="1"/>
</dbReference>
<dbReference type="RefSeq" id="WP_129174992.1">
    <property type="nucleotide sequence ID" value="NZ_JACCBI010000001.1"/>
</dbReference>
<accession>A0A4Q2M2R5</accession>
<dbReference type="InterPro" id="IPR014922">
    <property type="entry name" value="YdhG-like"/>
</dbReference>
<proteinExistence type="predicted"/>
<organism evidence="3 4">
    <name type="scientific">Agromyces atrinae</name>
    <dbReference type="NCBI Taxonomy" id="592376"/>
    <lineage>
        <taxon>Bacteria</taxon>
        <taxon>Bacillati</taxon>
        <taxon>Actinomycetota</taxon>
        <taxon>Actinomycetes</taxon>
        <taxon>Micrococcales</taxon>
        <taxon>Microbacteriaceae</taxon>
        <taxon>Agromyces</taxon>
    </lineage>
</organism>
<dbReference type="EMBL" id="SDPM01000005">
    <property type="protein sequence ID" value="RXZ86244.1"/>
    <property type="molecule type" value="Genomic_DNA"/>
</dbReference>
<feature type="domain" description="YdhG-like" evidence="1">
    <location>
        <begin position="20"/>
        <end position="107"/>
    </location>
</feature>